<comment type="caution">
    <text evidence="1">The sequence shown here is derived from an EMBL/GenBank/DDBJ whole genome shotgun (WGS) entry which is preliminary data.</text>
</comment>
<keyword evidence="2" id="KW-1185">Reference proteome</keyword>
<protein>
    <submittedName>
        <fullName evidence="1">Cof subfamily protein (Haloacid dehalogenase superfamily)</fullName>
    </submittedName>
</protein>
<dbReference type="PANTHER" id="PTHR10000:SF8">
    <property type="entry name" value="HAD SUPERFAMILY HYDROLASE-LIKE, TYPE 3"/>
    <property type="match status" value="1"/>
</dbReference>
<evidence type="ECO:0000313" key="1">
    <source>
        <dbReference type="EMBL" id="MBP1937723.1"/>
    </source>
</evidence>
<dbReference type="NCBIfam" id="TIGR00099">
    <property type="entry name" value="Cof-subfamily"/>
    <property type="match status" value="1"/>
</dbReference>
<dbReference type="PANTHER" id="PTHR10000">
    <property type="entry name" value="PHOSPHOSERINE PHOSPHATASE"/>
    <property type="match status" value="1"/>
</dbReference>
<dbReference type="NCBIfam" id="TIGR01484">
    <property type="entry name" value="HAD-SF-IIB"/>
    <property type="match status" value="1"/>
</dbReference>
<dbReference type="SUPFAM" id="SSF56784">
    <property type="entry name" value="HAD-like"/>
    <property type="match status" value="1"/>
</dbReference>
<sequence>MKYKLVALDIDGTLLNDNYELTDRTAETIKKVAAQGTEIVLCTGRGPANSIPYMKQLGLKGYVLSHNGAATVDVETREIVHQFPLNPQGLDPYIHYCRDHGIHFDVNTAFGLYVDSVKGLALETAAMYEKYLMEPLDLPAWADFSEPIVKFTAFGEAKVLDKVYSEWSTWTPEFNMFRSGEYFIDLMHPEASKGAALRYLAEQKGIKPSEVLAIGNYFNDISMITYAGTGIAMGNSPDGVIAAADDVTATNNEDGVHQALVKYCLS</sequence>
<dbReference type="SFLD" id="SFLDS00003">
    <property type="entry name" value="Haloacid_Dehalogenase"/>
    <property type="match status" value="1"/>
</dbReference>
<proteinExistence type="predicted"/>
<dbReference type="EMBL" id="JAGGKP010000007">
    <property type="protein sequence ID" value="MBP1937723.1"/>
    <property type="molecule type" value="Genomic_DNA"/>
</dbReference>
<dbReference type="CDD" id="cd07516">
    <property type="entry name" value="HAD_Pase"/>
    <property type="match status" value="1"/>
</dbReference>
<dbReference type="Gene3D" id="3.40.50.1000">
    <property type="entry name" value="HAD superfamily/HAD-like"/>
    <property type="match status" value="1"/>
</dbReference>
<dbReference type="InterPro" id="IPR000150">
    <property type="entry name" value="Cof"/>
</dbReference>
<dbReference type="InterPro" id="IPR006379">
    <property type="entry name" value="HAD-SF_hydro_IIB"/>
</dbReference>
<name>A0ABS4H5B2_9BACL</name>
<dbReference type="PROSITE" id="PS01228">
    <property type="entry name" value="COF_1"/>
    <property type="match status" value="1"/>
</dbReference>
<dbReference type="InterPro" id="IPR036412">
    <property type="entry name" value="HAD-like_sf"/>
</dbReference>
<organism evidence="1 2">
    <name type="scientific">Paenibacillus sediminis</name>
    <dbReference type="NCBI Taxonomy" id="664909"/>
    <lineage>
        <taxon>Bacteria</taxon>
        <taxon>Bacillati</taxon>
        <taxon>Bacillota</taxon>
        <taxon>Bacilli</taxon>
        <taxon>Bacillales</taxon>
        <taxon>Paenibacillaceae</taxon>
        <taxon>Paenibacillus</taxon>
    </lineage>
</organism>
<evidence type="ECO:0000313" key="2">
    <source>
        <dbReference type="Proteomes" id="UP001519273"/>
    </source>
</evidence>
<gene>
    <name evidence="1" type="ORF">J2Z20_002638</name>
</gene>
<dbReference type="Gene3D" id="3.30.1240.10">
    <property type="match status" value="1"/>
</dbReference>
<dbReference type="Pfam" id="PF08282">
    <property type="entry name" value="Hydrolase_3"/>
    <property type="match status" value="1"/>
</dbReference>
<dbReference type="Proteomes" id="UP001519273">
    <property type="component" value="Unassembled WGS sequence"/>
</dbReference>
<dbReference type="InterPro" id="IPR023214">
    <property type="entry name" value="HAD_sf"/>
</dbReference>
<dbReference type="SFLD" id="SFLDG01140">
    <property type="entry name" value="C2.B:_Phosphomannomutase_and_P"/>
    <property type="match status" value="1"/>
</dbReference>
<reference evidence="1 2" key="1">
    <citation type="submission" date="2021-03" db="EMBL/GenBank/DDBJ databases">
        <title>Genomic Encyclopedia of Type Strains, Phase IV (KMG-IV): sequencing the most valuable type-strain genomes for metagenomic binning, comparative biology and taxonomic classification.</title>
        <authorList>
            <person name="Goeker M."/>
        </authorList>
    </citation>
    <scope>NUCLEOTIDE SEQUENCE [LARGE SCALE GENOMIC DNA]</scope>
    <source>
        <strain evidence="1 2">DSM 23491</strain>
    </source>
</reference>
<accession>A0ABS4H5B2</accession>
<dbReference type="RefSeq" id="WP_209850876.1">
    <property type="nucleotide sequence ID" value="NZ_CBCRVE010000004.1"/>
</dbReference>